<dbReference type="AlphaFoldDB" id="A0A2M9Q8V8"/>
<reference evidence="4 5" key="1">
    <citation type="submission" date="2017-11" db="EMBL/GenBank/DDBJ databases">
        <title>Bacterial isolate from king chilli rhizosphere.</title>
        <authorList>
            <person name="Takhelmayum P."/>
            <person name="Sarangthem I."/>
        </authorList>
    </citation>
    <scope>NUCLEOTIDE SEQUENCE [LARGE SCALE GENOMIC DNA]</scope>
    <source>
        <strain evidence="5">t26</strain>
    </source>
</reference>
<keyword evidence="1" id="KW-0175">Coiled coil</keyword>
<protein>
    <submittedName>
        <fullName evidence="4">Uncharacterized protein</fullName>
    </submittedName>
</protein>
<dbReference type="Proteomes" id="UP000232101">
    <property type="component" value="Unassembled WGS sequence"/>
</dbReference>
<feature type="signal peptide" evidence="3">
    <location>
        <begin position="1"/>
        <end position="35"/>
    </location>
</feature>
<gene>
    <name evidence="4" type="ORF">CWD94_06425</name>
</gene>
<organism evidence="4 5">
    <name type="scientific">Lysinibacillus xylanilyticus</name>
    <dbReference type="NCBI Taxonomy" id="582475"/>
    <lineage>
        <taxon>Bacteria</taxon>
        <taxon>Bacillati</taxon>
        <taxon>Bacillota</taxon>
        <taxon>Bacilli</taxon>
        <taxon>Bacillales</taxon>
        <taxon>Bacillaceae</taxon>
        <taxon>Lysinibacillus</taxon>
    </lineage>
</organism>
<keyword evidence="2" id="KW-0812">Transmembrane</keyword>
<evidence type="ECO:0000313" key="5">
    <source>
        <dbReference type="Proteomes" id="UP000232101"/>
    </source>
</evidence>
<name>A0A2M9Q8V8_9BACI</name>
<feature type="transmembrane region" description="Helical" evidence="2">
    <location>
        <begin position="219"/>
        <end position="237"/>
    </location>
</feature>
<keyword evidence="2" id="KW-0472">Membrane</keyword>
<sequence length="243" mass="27961">MDKNGGIAMKFIQKISVIGLSVCMLSIVFSSASMATKIATEEHLNSVNNKNNKEVNYYKNDSAKILAQETKTVLIKTEKEDKSLLEQKTKEFEEKMKTEQIAFIEEGLKKATTLQEVEKVKSEAANLLKKEKELFKAESEKYVKTKIDTEKVDLAMISSSYKTVRDDFFTFNKHGFYYYDVNKNEFVPNNKVNITEEVKEFEKKHKEDTKVKDNPINTLILSILLGLLCIIPLFISYRQEKIA</sequence>
<keyword evidence="3" id="KW-0732">Signal</keyword>
<accession>A0A2M9Q8V8</accession>
<keyword evidence="2" id="KW-1133">Transmembrane helix</keyword>
<proteinExistence type="predicted"/>
<feature type="coiled-coil region" evidence="1">
    <location>
        <begin position="75"/>
        <end position="134"/>
    </location>
</feature>
<comment type="caution">
    <text evidence="4">The sequence shown here is derived from an EMBL/GenBank/DDBJ whole genome shotgun (WGS) entry which is preliminary data.</text>
</comment>
<feature type="chain" id="PRO_5038686356" evidence="3">
    <location>
        <begin position="36"/>
        <end position="243"/>
    </location>
</feature>
<evidence type="ECO:0000256" key="1">
    <source>
        <dbReference type="SAM" id="Coils"/>
    </source>
</evidence>
<evidence type="ECO:0000256" key="2">
    <source>
        <dbReference type="SAM" id="Phobius"/>
    </source>
</evidence>
<evidence type="ECO:0000313" key="4">
    <source>
        <dbReference type="EMBL" id="PJO44504.1"/>
    </source>
</evidence>
<dbReference type="EMBL" id="PHQY01000334">
    <property type="protein sequence ID" value="PJO44504.1"/>
    <property type="molecule type" value="Genomic_DNA"/>
</dbReference>
<evidence type="ECO:0000256" key="3">
    <source>
        <dbReference type="SAM" id="SignalP"/>
    </source>
</evidence>